<evidence type="ECO:0000313" key="3">
    <source>
        <dbReference type="Proteomes" id="UP000685013"/>
    </source>
</evidence>
<proteinExistence type="predicted"/>
<evidence type="ECO:0000256" key="1">
    <source>
        <dbReference type="SAM" id="SignalP"/>
    </source>
</evidence>
<dbReference type="Proteomes" id="UP000685013">
    <property type="component" value="Chromosome 19"/>
</dbReference>
<feature type="non-terminal residue" evidence="2">
    <location>
        <position position="1"/>
    </location>
</feature>
<protein>
    <submittedName>
        <fullName evidence="2">Uncharacterized protein</fullName>
    </submittedName>
</protein>
<reference evidence="2 3" key="1">
    <citation type="journal article" date="2021" name="Hortic Res">
        <title>The domestication of Cucurbita argyrosperma as revealed by the genome of its wild relative.</title>
        <authorList>
            <person name="Barrera-Redondo J."/>
            <person name="Sanchez-de la Vega G."/>
            <person name="Aguirre-Liguori J.A."/>
            <person name="Castellanos-Morales G."/>
            <person name="Gutierrez-Guerrero Y.T."/>
            <person name="Aguirre-Dugua X."/>
            <person name="Aguirre-Planter E."/>
            <person name="Tenaillon M.I."/>
            <person name="Lira-Saade R."/>
            <person name="Eguiarte L.E."/>
        </authorList>
    </citation>
    <scope>NUCLEOTIDE SEQUENCE [LARGE SCALE GENOMIC DNA]</scope>
    <source>
        <strain evidence="2">JBR-2021</strain>
    </source>
</reference>
<organism evidence="2 3">
    <name type="scientific">Cucurbita argyrosperma subsp. sororia</name>
    <dbReference type="NCBI Taxonomy" id="37648"/>
    <lineage>
        <taxon>Eukaryota</taxon>
        <taxon>Viridiplantae</taxon>
        <taxon>Streptophyta</taxon>
        <taxon>Embryophyta</taxon>
        <taxon>Tracheophyta</taxon>
        <taxon>Spermatophyta</taxon>
        <taxon>Magnoliopsida</taxon>
        <taxon>eudicotyledons</taxon>
        <taxon>Gunneridae</taxon>
        <taxon>Pentapetalae</taxon>
        <taxon>rosids</taxon>
        <taxon>fabids</taxon>
        <taxon>Cucurbitales</taxon>
        <taxon>Cucurbitaceae</taxon>
        <taxon>Cucurbiteae</taxon>
        <taxon>Cucurbita</taxon>
    </lineage>
</organism>
<comment type="caution">
    <text evidence="2">The sequence shown here is derived from an EMBL/GenBank/DDBJ whole genome shotgun (WGS) entry which is preliminary data.</text>
</comment>
<accession>A0AAV6LYL0</accession>
<feature type="signal peptide" evidence="1">
    <location>
        <begin position="1"/>
        <end position="18"/>
    </location>
</feature>
<evidence type="ECO:0000313" key="2">
    <source>
        <dbReference type="EMBL" id="KAG6572424.1"/>
    </source>
</evidence>
<sequence>MCFLAIFISLLFIKLAHADPHHFGIHAIGHAVEPFCPGGYSDRGDHCNHIGRITSVNYGEDDDDDDFDDTYKVLGKLSMAMSVSESTDDAEKEAVGLELEDISPEEQLSDKVTVLGH</sequence>
<gene>
    <name evidence="2" type="ORF">SDJN03_29152</name>
</gene>
<dbReference type="AlphaFoldDB" id="A0AAV6LYL0"/>
<feature type="chain" id="PRO_5043372318" evidence="1">
    <location>
        <begin position="19"/>
        <end position="117"/>
    </location>
</feature>
<name>A0AAV6LYL0_9ROSI</name>
<dbReference type="EMBL" id="JAGKQH010000019">
    <property type="protein sequence ID" value="KAG6572424.1"/>
    <property type="molecule type" value="Genomic_DNA"/>
</dbReference>
<keyword evidence="1" id="KW-0732">Signal</keyword>
<keyword evidence="3" id="KW-1185">Reference proteome</keyword>